<accession>A0AAN4ZNB4</accession>
<comment type="caution">
    <text evidence="1">The sequence shown here is derived from an EMBL/GenBank/DDBJ whole genome shotgun (WGS) entry which is preliminary data.</text>
</comment>
<name>A0AAN4ZNB4_9BILA</name>
<evidence type="ECO:0000313" key="2">
    <source>
        <dbReference type="Proteomes" id="UP001328107"/>
    </source>
</evidence>
<gene>
    <name evidence="1" type="ORF">PMAYCL1PPCAC_14603</name>
</gene>
<proteinExistence type="predicted"/>
<organism evidence="1 2">
    <name type="scientific">Pristionchus mayeri</name>
    <dbReference type="NCBI Taxonomy" id="1317129"/>
    <lineage>
        <taxon>Eukaryota</taxon>
        <taxon>Metazoa</taxon>
        <taxon>Ecdysozoa</taxon>
        <taxon>Nematoda</taxon>
        <taxon>Chromadorea</taxon>
        <taxon>Rhabditida</taxon>
        <taxon>Rhabditina</taxon>
        <taxon>Diplogasteromorpha</taxon>
        <taxon>Diplogasteroidea</taxon>
        <taxon>Neodiplogasteridae</taxon>
        <taxon>Pristionchus</taxon>
    </lineage>
</organism>
<feature type="non-terminal residue" evidence="1">
    <location>
        <position position="1"/>
    </location>
</feature>
<sequence length="81" mass="8882">TAEGAAKQDGWREAEEEIASHHLMAATLYRPLPNKITKSMTDKVAMHPHRARASDLLLISVALVSGRLLHDALDALDADRI</sequence>
<keyword evidence="2" id="KW-1185">Reference proteome</keyword>
<dbReference type="AlphaFoldDB" id="A0AAN4ZNB4"/>
<dbReference type="Proteomes" id="UP001328107">
    <property type="component" value="Unassembled WGS sequence"/>
</dbReference>
<reference evidence="2" key="1">
    <citation type="submission" date="2022-10" db="EMBL/GenBank/DDBJ databases">
        <title>Genome assembly of Pristionchus species.</title>
        <authorList>
            <person name="Yoshida K."/>
            <person name="Sommer R.J."/>
        </authorList>
    </citation>
    <scope>NUCLEOTIDE SEQUENCE [LARGE SCALE GENOMIC DNA]</scope>
    <source>
        <strain evidence="2">RS5460</strain>
    </source>
</reference>
<evidence type="ECO:0000313" key="1">
    <source>
        <dbReference type="EMBL" id="GMR44408.1"/>
    </source>
</evidence>
<dbReference type="EMBL" id="BTRK01000003">
    <property type="protein sequence ID" value="GMR44408.1"/>
    <property type="molecule type" value="Genomic_DNA"/>
</dbReference>
<protein>
    <submittedName>
        <fullName evidence="1">Uncharacterized protein</fullName>
    </submittedName>
</protein>
<feature type="non-terminal residue" evidence="1">
    <location>
        <position position="81"/>
    </location>
</feature>